<dbReference type="PROSITE" id="PS51843">
    <property type="entry name" value="NR_LBD"/>
    <property type="match status" value="1"/>
</dbReference>
<keyword evidence="13" id="KW-1185">Reference proteome</keyword>
<dbReference type="SMART" id="SM00430">
    <property type="entry name" value="HOLI"/>
    <property type="match status" value="1"/>
</dbReference>
<keyword evidence="9 11" id="KW-0675">Receptor</keyword>
<reference evidence="13" key="1">
    <citation type="journal article" date="2008" name="Nat. Genet.">
        <title>The Pristionchus pacificus genome provides a unique perspective on nematode lifestyle and parasitism.</title>
        <authorList>
            <person name="Dieterich C."/>
            <person name="Clifton S.W."/>
            <person name="Schuster L.N."/>
            <person name="Chinwalla A."/>
            <person name="Delehaunty K."/>
            <person name="Dinkelacker I."/>
            <person name="Fulton L."/>
            <person name="Fulton R."/>
            <person name="Godfrey J."/>
            <person name="Minx P."/>
            <person name="Mitreva M."/>
            <person name="Roeseler W."/>
            <person name="Tian H."/>
            <person name="Witte H."/>
            <person name="Yang S.P."/>
            <person name="Wilson R.K."/>
            <person name="Sommer R.J."/>
        </authorList>
    </citation>
    <scope>NUCLEOTIDE SEQUENCE [LARGE SCALE GENOMIC DNA]</scope>
    <source>
        <strain evidence="13">PS312</strain>
    </source>
</reference>
<accession>A0A8R1U4L1</accession>
<dbReference type="EnsemblMetazoa" id="PPA04999.1">
    <property type="protein sequence ID" value="PPA04999.1"/>
    <property type="gene ID" value="WBGene00094553"/>
</dbReference>
<dbReference type="InterPro" id="IPR035500">
    <property type="entry name" value="NHR-like_dom_sf"/>
</dbReference>
<evidence type="ECO:0000256" key="8">
    <source>
        <dbReference type="ARBA" id="ARBA00023163"/>
    </source>
</evidence>
<proteinExistence type="inferred from homology"/>
<name>A0A2A6CEU9_PRIPA</name>
<dbReference type="GO" id="GO:0004879">
    <property type="term" value="F:nuclear receptor activity"/>
    <property type="evidence" value="ECO:0000318"/>
    <property type="project" value="GO_Central"/>
</dbReference>
<protein>
    <submittedName>
        <fullName evidence="12">Unc-55</fullName>
    </submittedName>
</protein>
<evidence type="ECO:0000256" key="5">
    <source>
        <dbReference type="ARBA" id="ARBA00022833"/>
    </source>
</evidence>
<evidence type="ECO:0000256" key="1">
    <source>
        <dbReference type="ARBA" id="ARBA00004123"/>
    </source>
</evidence>
<evidence type="ECO:0000256" key="6">
    <source>
        <dbReference type="ARBA" id="ARBA00023015"/>
    </source>
</evidence>
<dbReference type="InterPro" id="IPR001628">
    <property type="entry name" value="Znf_hrmn_rcpt"/>
</dbReference>
<dbReference type="SUPFAM" id="SSF57716">
    <property type="entry name" value="Glucocorticoid receptor-like (DNA-binding domain)"/>
    <property type="match status" value="1"/>
</dbReference>
<dbReference type="PROSITE" id="PS00031">
    <property type="entry name" value="NUCLEAR_REC_DBD_1"/>
    <property type="match status" value="1"/>
</dbReference>
<sequence>MQAEWLQRILAAQLAQWSAAAAAAAAAASSEDQDPAATAGVLPTSSTRPQQPPEEEPVPVIECVVCGDKASGKHYGQFSCEGCKSFFKRSIRRSLSYSCRGTKTCPVDIHHRNQCQFCRLKKCLKMGMRKEGSRTSRGRANLLPPFFFHLTHNGAANGGPAGFPLPPGLGVPPFPFSFPGLLPPPPSHISPHSSSSLPLLPPPAHLPLLPISLAPLLLAEGPPSGHVECADAAHLSPDAAMEICSRVLRATLVWSRRILASSGQEAPQIEQALLLHAAWPTLFVLQLKQAGALTALQILLADSGKKKLDEALEINERDDEKAEEDKLLHHQLYRLNECAMDMMETAACKGLALFHSDTPGLTAREAVERMRERVVTGLEEYCRARRGDDEIDRADTLQSIISSLRTVLKSDEIASAVLGEACKLNEIFLDVFSAPTPLLPLPSFPIPPTSSIWPMPTFRPPPPSIFPSSFPFLPQGLLRTTSD</sequence>
<evidence type="ECO:0000256" key="4">
    <source>
        <dbReference type="ARBA" id="ARBA00022771"/>
    </source>
</evidence>
<evidence type="ECO:0000256" key="3">
    <source>
        <dbReference type="ARBA" id="ARBA00022723"/>
    </source>
</evidence>
<keyword evidence="3 11" id="KW-0479">Metal-binding</keyword>
<keyword evidence="7 11" id="KW-0238">DNA-binding</keyword>
<accession>A0A2A6CEU9</accession>
<dbReference type="FunFam" id="3.30.50.10:FF:000006">
    <property type="entry name" value="Nuclear receptor subfamily 5 group A member"/>
    <property type="match status" value="1"/>
</dbReference>
<dbReference type="GO" id="GO:0006357">
    <property type="term" value="P:regulation of transcription by RNA polymerase II"/>
    <property type="evidence" value="ECO:0000318"/>
    <property type="project" value="GO_Central"/>
</dbReference>
<keyword evidence="6 11" id="KW-0805">Transcription regulation</keyword>
<dbReference type="GO" id="GO:0000978">
    <property type="term" value="F:RNA polymerase II cis-regulatory region sequence-specific DNA binding"/>
    <property type="evidence" value="ECO:0000318"/>
    <property type="project" value="GO_Central"/>
</dbReference>
<dbReference type="InterPro" id="IPR050274">
    <property type="entry name" value="Nuclear_hormone_rcpt_NR2"/>
</dbReference>
<evidence type="ECO:0000313" key="12">
    <source>
        <dbReference type="EnsemblMetazoa" id="PPA04999.1"/>
    </source>
</evidence>
<keyword evidence="10 11" id="KW-0539">Nucleus</keyword>
<keyword evidence="8 11" id="KW-0804">Transcription</keyword>
<dbReference type="Pfam" id="PF00105">
    <property type="entry name" value="zf-C4"/>
    <property type="match status" value="1"/>
</dbReference>
<dbReference type="SMART" id="SM00399">
    <property type="entry name" value="ZnF_C4"/>
    <property type="match status" value="1"/>
</dbReference>
<dbReference type="CDD" id="cd06958">
    <property type="entry name" value="NR_DBD_COUP_TF"/>
    <property type="match status" value="1"/>
</dbReference>
<gene>
    <name evidence="12" type="primary">WBGene00094553</name>
</gene>
<dbReference type="AlphaFoldDB" id="A0A2A6CEU9"/>
<comment type="subcellular location">
    <subcellularLocation>
        <location evidence="1 11">Nucleus</location>
    </subcellularLocation>
</comment>
<dbReference type="OrthoDB" id="5771769at2759"/>
<dbReference type="GO" id="GO:0030154">
    <property type="term" value="P:cell differentiation"/>
    <property type="evidence" value="ECO:0000318"/>
    <property type="project" value="GO_Central"/>
</dbReference>
<comment type="similarity">
    <text evidence="2 11">Belongs to the nuclear hormone receptor family.</text>
</comment>
<dbReference type="Gene3D" id="3.30.50.10">
    <property type="entry name" value="Erythroid Transcription Factor GATA-1, subunit A"/>
    <property type="match status" value="1"/>
</dbReference>
<dbReference type="SUPFAM" id="SSF48508">
    <property type="entry name" value="Nuclear receptor ligand-binding domain"/>
    <property type="match status" value="1"/>
</dbReference>
<evidence type="ECO:0000313" key="13">
    <source>
        <dbReference type="Proteomes" id="UP000005239"/>
    </source>
</evidence>
<dbReference type="PRINTS" id="PR00047">
    <property type="entry name" value="STROIDFINGER"/>
</dbReference>
<dbReference type="InterPro" id="IPR000536">
    <property type="entry name" value="Nucl_hrmn_rcpt_lig-bd"/>
</dbReference>
<dbReference type="Pfam" id="PF00104">
    <property type="entry name" value="Hormone_recep"/>
    <property type="match status" value="1"/>
</dbReference>
<reference evidence="12" key="2">
    <citation type="submission" date="2022-06" db="UniProtKB">
        <authorList>
            <consortium name="EnsemblMetazoa"/>
        </authorList>
    </citation>
    <scope>IDENTIFICATION</scope>
    <source>
        <strain evidence="12">PS312</strain>
    </source>
</reference>
<evidence type="ECO:0000256" key="10">
    <source>
        <dbReference type="ARBA" id="ARBA00023242"/>
    </source>
</evidence>
<dbReference type="GO" id="GO:0008270">
    <property type="term" value="F:zinc ion binding"/>
    <property type="evidence" value="ECO:0007669"/>
    <property type="project" value="UniProtKB-KW"/>
</dbReference>
<dbReference type="PANTHER" id="PTHR24083">
    <property type="entry name" value="NUCLEAR HORMONE RECEPTOR"/>
    <property type="match status" value="1"/>
</dbReference>
<evidence type="ECO:0000256" key="7">
    <source>
        <dbReference type="ARBA" id="ARBA00023125"/>
    </source>
</evidence>
<dbReference type="Proteomes" id="UP000005239">
    <property type="component" value="Unassembled WGS sequence"/>
</dbReference>
<keyword evidence="4 11" id="KW-0863">Zinc-finger</keyword>
<dbReference type="Gene3D" id="1.10.565.10">
    <property type="entry name" value="Retinoid X Receptor"/>
    <property type="match status" value="1"/>
</dbReference>
<evidence type="ECO:0000256" key="9">
    <source>
        <dbReference type="ARBA" id="ARBA00023170"/>
    </source>
</evidence>
<evidence type="ECO:0000256" key="11">
    <source>
        <dbReference type="RuleBase" id="RU004334"/>
    </source>
</evidence>
<evidence type="ECO:0000256" key="2">
    <source>
        <dbReference type="ARBA" id="ARBA00005993"/>
    </source>
</evidence>
<dbReference type="GO" id="GO:0007399">
    <property type="term" value="P:nervous system development"/>
    <property type="evidence" value="ECO:0000318"/>
    <property type="project" value="GO_Central"/>
</dbReference>
<organism evidence="12 13">
    <name type="scientific">Pristionchus pacificus</name>
    <name type="common">Parasitic nematode worm</name>
    <dbReference type="NCBI Taxonomy" id="54126"/>
    <lineage>
        <taxon>Eukaryota</taxon>
        <taxon>Metazoa</taxon>
        <taxon>Ecdysozoa</taxon>
        <taxon>Nematoda</taxon>
        <taxon>Chromadorea</taxon>
        <taxon>Rhabditida</taxon>
        <taxon>Rhabditina</taxon>
        <taxon>Diplogasteromorpha</taxon>
        <taxon>Diplogasteroidea</taxon>
        <taxon>Neodiplogasteridae</taxon>
        <taxon>Pristionchus</taxon>
    </lineage>
</organism>
<dbReference type="PROSITE" id="PS51030">
    <property type="entry name" value="NUCLEAR_REC_DBD_2"/>
    <property type="match status" value="1"/>
</dbReference>
<keyword evidence="5 11" id="KW-0862">Zinc</keyword>
<dbReference type="GO" id="GO:0005634">
    <property type="term" value="C:nucleus"/>
    <property type="evidence" value="ECO:0007669"/>
    <property type="project" value="UniProtKB-SubCell"/>
</dbReference>
<dbReference type="InterPro" id="IPR013088">
    <property type="entry name" value="Znf_NHR/GATA"/>
</dbReference>